<dbReference type="PANTHER" id="PTHR34409:SF1">
    <property type="entry name" value="MYB-LIKE DOMAIN-CONTAINING PROTEIN"/>
    <property type="match status" value="1"/>
</dbReference>
<feature type="region of interest" description="Disordered" evidence="2">
    <location>
        <begin position="126"/>
        <end position="148"/>
    </location>
</feature>
<protein>
    <recommendedName>
        <fullName evidence="3">DUF6818 domain-containing protein</fullName>
    </recommendedName>
</protein>
<dbReference type="InterPro" id="IPR049203">
    <property type="entry name" value="DUF6818"/>
</dbReference>
<feature type="compositionally biased region" description="Acidic residues" evidence="2">
    <location>
        <begin position="96"/>
        <end position="106"/>
    </location>
</feature>
<feature type="domain" description="DUF6818" evidence="3">
    <location>
        <begin position="29"/>
        <end position="99"/>
    </location>
</feature>
<evidence type="ECO:0000256" key="2">
    <source>
        <dbReference type="SAM" id="MobiDB-lite"/>
    </source>
</evidence>
<comment type="caution">
    <text evidence="4">The sequence shown here is derived from an EMBL/GenBank/DDBJ whole genome shotgun (WGS) entry which is preliminary data.</text>
</comment>
<name>A0ABD3ETA8_9STRA</name>
<feature type="region of interest" description="Disordered" evidence="2">
    <location>
        <begin position="86"/>
        <end position="106"/>
    </location>
</feature>
<reference evidence="4 5" key="1">
    <citation type="submission" date="2024-09" db="EMBL/GenBank/DDBJ databases">
        <title>Genome sequencing and assembly of Phytophthora oleae, isolate VK10A, causative agent of rot of olive drupes.</title>
        <authorList>
            <person name="Conti Taguali S."/>
            <person name="Riolo M."/>
            <person name="La Spada F."/>
            <person name="Cacciola S.O."/>
            <person name="Dionisio G."/>
        </authorList>
    </citation>
    <scope>NUCLEOTIDE SEQUENCE [LARGE SCALE GENOMIC DNA]</scope>
    <source>
        <strain evidence="4 5">VK10A</strain>
    </source>
</reference>
<organism evidence="4 5">
    <name type="scientific">Phytophthora oleae</name>
    <dbReference type="NCBI Taxonomy" id="2107226"/>
    <lineage>
        <taxon>Eukaryota</taxon>
        <taxon>Sar</taxon>
        <taxon>Stramenopiles</taxon>
        <taxon>Oomycota</taxon>
        <taxon>Peronosporomycetes</taxon>
        <taxon>Peronosporales</taxon>
        <taxon>Peronosporaceae</taxon>
        <taxon>Phytophthora</taxon>
    </lineage>
</organism>
<dbReference type="Pfam" id="PF20681">
    <property type="entry name" value="DUF6818"/>
    <property type="match status" value="1"/>
</dbReference>
<keyword evidence="5" id="KW-1185">Reference proteome</keyword>
<feature type="region of interest" description="Disordered" evidence="2">
    <location>
        <begin position="336"/>
        <end position="357"/>
    </location>
</feature>
<feature type="region of interest" description="Disordered" evidence="2">
    <location>
        <begin position="200"/>
        <end position="247"/>
    </location>
</feature>
<feature type="coiled-coil region" evidence="1">
    <location>
        <begin position="159"/>
        <end position="186"/>
    </location>
</feature>
<proteinExistence type="predicted"/>
<evidence type="ECO:0000313" key="5">
    <source>
        <dbReference type="Proteomes" id="UP001632037"/>
    </source>
</evidence>
<dbReference type="PANTHER" id="PTHR34409">
    <property type="entry name" value="SET DOMAIN-CONTAINING PROTEIN"/>
    <property type="match status" value="1"/>
</dbReference>
<accession>A0ABD3ETA8</accession>
<gene>
    <name evidence="4" type="ORF">V7S43_018826</name>
</gene>
<evidence type="ECO:0000313" key="4">
    <source>
        <dbReference type="EMBL" id="KAL3656334.1"/>
    </source>
</evidence>
<feature type="region of interest" description="Disordered" evidence="2">
    <location>
        <begin position="270"/>
        <end position="289"/>
    </location>
</feature>
<feature type="compositionally biased region" description="Pro residues" evidence="2">
    <location>
        <begin position="232"/>
        <end position="241"/>
    </location>
</feature>
<sequence length="357" mass="41342">MARSSKFGTVNYSADEMRRLNAKVRAVLPLAGEDWLRVAYYFNYQRPEAVPFRDVESLKRKFKKMYCSRGKALPDYVVEAKELRKNIQQSTKQTTETEEKEQDLEEKELAQKLRQMEDEYHRILEGERTGEEMEDKTTTEDVHEQPGATSTAEVIALLRQSVERKRRAVEEQVMDENARVRRERKKRKVEDVLLSIHQEQCKQETEEQSEMLNSGSSLDADRQNQEESSLNPAPPALPPTIQPEDSSPLGMMELILQVLTTQQIENSRRIEAEQARREKERHEREKRWHQTELRQGREHRQLMVAMGALLGDRFPDSLKHYLNEEDAAPVCKVTTLSQDANGANNNQEPSVSTSSDT</sequence>
<feature type="compositionally biased region" description="Basic and acidic residues" evidence="2">
    <location>
        <begin position="126"/>
        <end position="144"/>
    </location>
</feature>
<keyword evidence="1" id="KW-0175">Coiled coil</keyword>
<dbReference type="Proteomes" id="UP001632037">
    <property type="component" value="Unassembled WGS sequence"/>
</dbReference>
<dbReference type="EMBL" id="JBIMZQ010000085">
    <property type="protein sequence ID" value="KAL3656334.1"/>
    <property type="molecule type" value="Genomic_DNA"/>
</dbReference>
<evidence type="ECO:0000259" key="3">
    <source>
        <dbReference type="Pfam" id="PF20681"/>
    </source>
</evidence>
<evidence type="ECO:0000256" key="1">
    <source>
        <dbReference type="SAM" id="Coils"/>
    </source>
</evidence>
<dbReference type="AlphaFoldDB" id="A0ABD3ETA8"/>